<feature type="transmembrane region" description="Helical" evidence="4">
    <location>
        <begin position="272"/>
        <end position="291"/>
    </location>
</feature>
<evidence type="ECO:0000256" key="3">
    <source>
        <dbReference type="SAM" id="MobiDB-lite"/>
    </source>
</evidence>
<dbReference type="Pfam" id="PF14559">
    <property type="entry name" value="TPR_19"/>
    <property type="match status" value="1"/>
</dbReference>
<proteinExistence type="predicted"/>
<feature type="repeat" description="TPR" evidence="1">
    <location>
        <begin position="183"/>
        <end position="216"/>
    </location>
</feature>
<reference evidence="5 6" key="1">
    <citation type="submission" date="2018-09" db="EMBL/GenBank/DDBJ databases">
        <authorList>
            <person name="Zhu H."/>
        </authorList>
    </citation>
    <scope>NUCLEOTIDE SEQUENCE [LARGE SCALE GENOMIC DNA]</scope>
    <source>
        <strain evidence="5 6">K2S05-167</strain>
    </source>
</reference>
<organism evidence="5 6">
    <name type="scientific">Deinococcus cavernae</name>
    <dbReference type="NCBI Taxonomy" id="2320857"/>
    <lineage>
        <taxon>Bacteria</taxon>
        <taxon>Thermotogati</taxon>
        <taxon>Deinococcota</taxon>
        <taxon>Deinococci</taxon>
        <taxon>Deinococcales</taxon>
        <taxon>Deinococcaceae</taxon>
        <taxon>Deinococcus</taxon>
    </lineage>
</organism>
<dbReference type="InterPro" id="IPR011990">
    <property type="entry name" value="TPR-like_helical_dom_sf"/>
</dbReference>
<evidence type="ECO:0000256" key="1">
    <source>
        <dbReference type="PROSITE-ProRule" id="PRU00339"/>
    </source>
</evidence>
<protein>
    <submittedName>
        <fullName evidence="5">Uncharacterized protein</fullName>
    </submittedName>
</protein>
<evidence type="ECO:0000313" key="6">
    <source>
        <dbReference type="Proteomes" id="UP000286287"/>
    </source>
</evidence>
<dbReference type="InterPro" id="IPR019734">
    <property type="entry name" value="TPR_rpt"/>
</dbReference>
<dbReference type="SUPFAM" id="SSF48452">
    <property type="entry name" value="TPR-like"/>
    <property type="match status" value="1"/>
</dbReference>
<keyword evidence="1" id="KW-0802">TPR repeat</keyword>
<feature type="repeat" description="TPR" evidence="1">
    <location>
        <begin position="149"/>
        <end position="182"/>
    </location>
</feature>
<dbReference type="Proteomes" id="UP000286287">
    <property type="component" value="Unassembled WGS sequence"/>
</dbReference>
<keyword evidence="6" id="KW-1185">Reference proteome</keyword>
<gene>
    <name evidence="5" type="ORF">D3875_07960</name>
</gene>
<keyword evidence="4" id="KW-1133">Transmembrane helix</keyword>
<dbReference type="AlphaFoldDB" id="A0A418V5X4"/>
<dbReference type="SMART" id="SM00028">
    <property type="entry name" value="TPR"/>
    <property type="match status" value="3"/>
</dbReference>
<name>A0A418V5X4_9DEIO</name>
<dbReference type="EMBL" id="QYUJ01000014">
    <property type="protein sequence ID" value="RJF71513.1"/>
    <property type="molecule type" value="Genomic_DNA"/>
</dbReference>
<comment type="caution">
    <text evidence="5">The sequence shown here is derived from an EMBL/GenBank/DDBJ whole genome shotgun (WGS) entry which is preliminary data.</text>
</comment>
<evidence type="ECO:0000256" key="4">
    <source>
        <dbReference type="SAM" id="Phobius"/>
    </source>
</evidence>
<dbReference type="Gene3D" id="1.25.40.10">
    <property type="entry name" value="Tetratricopeptide repeat domain"/>
    <property type="match status" value="1"/>
</dbReference>
<feature type="coiled-coil region" evidence="2">
    <location>
        <begin position="78"/>
        <end position="105"/>
    </location>
</feature>
<feature type="region of interest" description="Disordered" evidence="3">
    <location>
        <begin position="1"/>
        <end position="32"/>
    </location>
</feature>
<dbReference type="InterPro" id="IPR052943">
    <property type="entry name" value="TMTC_O-mannosyl-trnsfr"/>
</dbReference>
<keyword evidence="4" id="KW-0472">Membrane</keyword>
<accession>A0A418V5X4</accession>
<dbReference type="PANTHER" id="PTHR44809:SF1">
    <property type="entry name" value="PROTEIN O-MANNOSYL-TRANSFERASE TMTC1"/>
    <property type="match status" value="1"/>
</dbReference>
<dbReference type="PANTHER" id="PTHR44809">
    <property type="match status" value="1"/>
</dbReference>
<dbReference type="PROSITE" id="PS50005">
    <property type="entry name" value="TPR"/>
    <property type="match status" value="2"/>
</dbReference>
<sequence length="292" mass="31863">MTDPAHPSSSVGNAVDDLPSSVPAGPGSAEMPSWQSFARQHDWSRAQTVASLKEPGGTLHAALQSVSALQEDVRARKYFGARRALSALQITLKELEQQRQGEAALLHTLVTPEQLGRALNALETVNGEVDPEVLHARLAEAETHPLTRAEALNALGVLHALRGEADAAKSHFGNALAHDPGHYRARMNLGNLALEAGDAAAAEQEYRAVLKLAPQYDGAHHNLGVALRRQGKVYESVGSIRRAQRLNVRRTQQETREEMKEKMQSDPAMRRMRNIMIAVLVAVFLLILLLSR</sequence>
<dbReference type="OrthoDB" id="68176at2"/>
<dbReference type="RefSeq" id="WP_119762765.1">
    <property type="nucleotide sequence ID" value="NZ_QYUJ01000014.1"/>
</dbReference>
<evidence type="ECO:0000256" key="2">
    <source>
        <dbReference type="SAM" id="Coils"/>
    </source>
</evidence>
<evidence type="ECO:0000313" key="5">
    <source>
        <dbReference type="EMBL" id="RJF71513.1"/>
    </source>
</evidence>
<keyword evidence="2" id="KW-0175">Coiled coil</keyword>
<keyword evidence="4" id="KW-0812">Transmembrane</keyword>